<dbReference type="Proteomes" id="UP001501352">
    <property type="component" value="Unassembled WGS sequence"/>
</dbReference>
<evidence type="ECO:0000313" key="1">
    <source>
        <dbReference type="EMBL" id="GAA0625251.1"/>
    </source>
</evidence>
<dbReference type="EMBL" id="BAAAGA010000005">
    <property type="protein sequence ID" value="GAA0625251.1"/>
    <property type="molecule type" value="Genomic_DNA"/>
</dbReference>
<keyword evidence="2" id="KW-1185">Reference proteome</keyword>
<sequence>MELPGDEQGASYEIRVGLEAAQVVWLQRQGRALLGFYLYENRPSLVEGGKEVRNLECVPGRQRRLGLVQLVNQATSAEPGADNRELILGRQTQVQSLYLARDDGRIAAVAKLG</sequence>
<protein>
    <submittedName>
        <fullName evidence="1">Uncharacterized protein</fullName>
    </submittedName>
</protein>
<organism evidence="1 2">
    <name type="scientific">Brevundimonas kwangchunensis</name>
    <dbReference type="NCBI Taxonomy" id="322163"/>
    <lineage>
        <taxon>Bacteria</taxon>
        <taxon>Pseudomonadati</taxon>
        <taxon>Pseudomonadota</taxon>
        <taxon>Alphaproteobacteria</taxon>
        <taxon>Caulobacterales</taxon>
        <taxon>Caulobacteraceae</taxon>
        <taxon>Brevundimonas</taxon>
    </lineage>
</organism>
<comment type="caution">
    <text evidence="1">The sequence shown here is derived from an EMBL/GenBank/DDBJ whole genome shotgun (WGS) entry which is preliminary data.</text>
</comment>
<evidence type="ECO:0000313" key="2">
    <source>
        <dbReference type="Proteomes" id="UP001501352"/>
    </source>
</evidence>
<gene>
    <name evidence="1" type="ORF">GCM10009422_22280</name>
</gene>
<accession>A0ABN1H0P6</accession>
<proteinExistence type="predicted"/>
<reference evidence="1 2" key="1">
    <citation type="journal article" date="2019" name="Int. J. Syst. Evol. Microbiol.">
        <title>The Global Catalogue of Microorganisms (GCM) 10K type strain sequencing project: providing services to taxonomists for standard genome sequencing and annotation.</title>
        <authorList>
            <consortium name="The Broad Institute Genomics Platform"/>
            <consortium name="The Broad Institute Genome Sequencing Center for Infectious Disease"/>
            <person name="Wu L."/>
            <person name="Ma J."/>
        </authorList>
    </citation>
    <scope>NUCLEOTIDE SEQUENCE [LARGE SCALE GENOMIC DNA]</scope>
    <source>
        <strain evidence="1 2">JCM 12928</strain>
    </source>
</reference>
<name>A0ABN1H0P6_9CAUL</name>